<evidence type="ECO:0000313" key="10">
    <source>
        <dbReference type="Proteomes" id="UP000622166"/>
    </source>
</evidence>
<feature type="region of interest" description="Disordered" evidence="6">
    <location>
        <begin position="1"/>
        <end position="34"/>
    </location>
</feature>
<dbReference type="SUPFAM" id="SSF52172">
    <property type="entry name" value="CheY-like"/>
    <property type="match status" value="1"/>
</dbReference>
<dbReference type="CDD" id="cd06170">
    <property type="entry name" value="LuxR_C_like"/>
    <property type="match status" value="1"/>
</dbReference>
<keyword evidence="2" id="KW-0805">Transcription regulation</keyword>
<dbReference type="EMBL" id="BMVW01000002">
    <property type="protein sequence ID" value="GGY97955.1"/>
    <property type="molecule type" value="Genomic_DNA"/>
</dbReference>
<evidence type="ECO:0000256" key="5">
    <source>
        <dbReference type="PROSITE-ProRule" id="PRU00169"/>
    </source>
</evidence>
<evidence type="ECO:0000256" key="6">
    <source>
        <dbReference type="SAM" id="MobiDB-lite"/>
    </source>
</evidence>
<dbReference type="PANTHER" id="PTHR43214:SF24">
    <property type="entry name" value="TRANSCRIPTIONAL REGULATORY PROTEIN NARL-RELATED"/>
    <property type="match status" value="1"/>
</dbReference>
<dbReference type="SMART" id="SM00448">
    <property type="entry name" value="REC"/>
    <property type="match status" value="1"/>
</dbReference>
<reference evidence="9" key="1">
    <citation type="journal article" date="2014" name="Int. J. Syst. Evol. Microbiol.">
        <title>Complete genome sequence of Corynebacterium casei LMG S-19264T (=DSM 44701T), isolated from a smear-ripened cheese.</title>
        <authorList>
            <consortium name="US DOE Joint Genome Institute (JGI-PGF)"/>
            <person name="Walter F."/>
            <person name="Albersmeier A."/>
            <person name="Kalinowski J."/>
            <person name="Ruckert C."/>
        </authorList>
    </citation>
    <scope>NUCLEOTIDE SEQUENCE</scope>
    <source>
        <strain evidence="9">JCM 4815</strain>
    </source>
</reference>
<dbReference type="PROSITE" id="PS50110">
    <property type="entry name" value="RESPONSE_REGULATORY"/>
    <property type="match status" value="1"/>
</dbReference>
<gene>
    <name evidence="9" type="ORF">GCM10010365_15640</name>
</gene>
<reference evidence="9" key="2">
    <citation type="submission" date="2020-09" db="EMBL/GenBank/DDBJ databases">
        <authorList>
            <person name="Sun Q."/>
            <person name="Ohkuma M."/>
        </authorList>
    </citation>
    <scope>NUCLEOTIDE SEQUENCE</scope>
    <source>
        <strain evidence="9">JCM 4815</strain>
    </source>
</reference>
<protein>
    <submittedName>
        <fullName evidence="9">DNA-binding response regulator</fullName>
    </submittedName>
</protein>
<dbReference type="InterPro" id="IPR058245">
    <property type="entry name" value="NreC/VraR/RcsB-like_REC"/>
</dbReference>
<dbReference type="CDD" id="cd17535">
    <property type="entry name" value="REC_NarL-like"/>
    <property type="match status" value="1"/>
</dbReference>
<dbReference type="SUPFAM" id="SSF46894">
    <property type="entry name" value="C-terminal effector domain of the bipartite response regulators"/>
    <property type="match status" value="1"/>
</dbReference>
<sequence>MGSTGAGTDAGAETGAGTDTDAGTDAGLGGDVGGRQGGEDLVRVLVVDDHPVFRMGMAALLGSLPGIVVAGEADTADAAVAAVVAQRPDVVVMDLNLGERDASGVEATREILRLCPGTAVLVVTMLDDDASVFASIRAGARGYLLKGAGPAEVERAVRAVANGEVILGPAVAGRAVAHLTGTASAAPAPDALGGLTAREREVLDLVARGLDNRVISRHLTLSQKTVRNHLSNILTKLQATSRGEVIVRARRAGLGGP</sequence>
<dbReference type="InterPro" id="IPR011006">
    <property type="entry name" value="CheY-like_superfamily"/>
</dbReference>
<dbReference type="GO" id="GO:0000160">
    <property type="term" value="P:phosphorelay signal transduction system"/>
    <property type="evidence" value="ECO:0007669"/>
    <property type="project" value="InterPro"/>
</dbReference>
<dbReference type="GO" id="GO:0006355">
    <property type="term" value="P:regulation of DNA-templated transcription"/>
    <property type="evidence" value="ECO:0007669"/>
    <property type="project" value="InterPro"/>
</dbReference>
<evidence type="ECO:0000256" key="1">
    <source>
        <dbReference type="ARBA" id="ARBA00022553"/>
    </source>
</evidence>
<keyword evidence="4" id="KW-0804">Transcription</keyword>
<keyword evidence="1 5" id="KW-0597">Phosphoprotein</keyword>
<comment type="caution">
    <text evidence="9">The sequence shown here is derived from an EMBL/GenBank/DDBJ whole genome shotgun (WGS) entry which is preliminary data.</text>
</comment>
<proteinExistence type="predicted"/>
<dbReference type="PROSITE" id="PS00622">
    <property type="entry name" value="HTH_LUXR_1"/>
    <property type="match status" value="1"/>
</dbReference>
<feature type="domain" description="Response regulatory" evidence="8">
    <location>
        <begin position="43"/>
        <end position="161"/>
    </location>
</feature>
<dbReference type="InterPro" id="IPR016032">
    <property type="entry name" value="Sig_transdc_resp-reg_C-effctor"/>
</dbReference>
<evidence type="ECO:0000256" key="3">
    <source>
        <dbReference type="ARBA" id="ARBA00023125"/>
    </source>
</evidence>
<name>A0A918UEZ4_9ACTN</name>
<keyword evidence="10" id="KW-1185">Reference proteome</keyword>
<feature type="domain" description="HTH luxR-type" evidence="7">
    <location>
        <begin position="188"/>
        <end position="253"/>
    </location>
</feature>
<dbReference type="RefSeq" id="WP_189856682.1">
    <property type="nucleotide sequence ID" value="NZ_BMVW01000002.1"/>
</dbReference>
<evidence type="ECO:0000256" key="2">
    <source>
        <dbReference type="ARBA" id="ARBA00023015"/>
    </source>
</evidence>
<dbReference type="PROSITE" id="PS50043">
    <property type="entry name" value="HTH_LUXR_2"/>
    <property type="match status" value="1"/>
</dbReference>
<dbReference type="AlphaFoldDB" id="A0A918UEZ4"/>
<dbReference type="Proteomes" id="UP000622166">
    <property type="component" value="Unassembled WGS sequence"/>
</dbReference>
<evidence type="ECO:0000259" key="7">
    <source>
        <dbReference type="PROSITE" id="PS50043"/>
    </source>
</evidence>
<evidence type="ECO:0000256" key="4">
    <source>
        <dbReference type="ARBA" id="ARBA00023163"/>
    </source>
</evidence>
<dbReference type="InterPro" id="IPR001789">
    <property type="entry name" value="Sig_transdc_resp-reg_receiver"/>
</dbReference>
<dbReference type="InterPro" id="IPR000792">
    <property type="entry name" value="Tscrpt_reg_LuxR_C"/>
</dbReference>
<feature type="modified residue" description="4-aspartylphosphate" evidence="5">
    <location>
        <position position="94"/>
    </location>
</feature>
<dbReference type="InterPro" id="IPR039420">
    <property type="entry name" value="WalR-like"/>
</dbReference>
<dbReference type="Gene3D" id="3.40.50.2300">
    <property type="match status" value="1"/>
</dbReference>
<accession>A0A918UEZ4</accession>
<dbReference type="GO" id="GO:0003677">
    <property type="term" value="F:DNA binding"/>
    <property type="evidence" value="ECO:0007669"/>
    <property type="project" value="UniProtKB-KW"/>
</dbReference>
<evidence type="ECO:0000259" key="8">
    <source>
        <dbReference type="PROSITE" id="PS50110"/>
    </source>
</evidence>
<dbReference type="SMART" id="SM00421">
    <property type="entry name" value="HTH_LUXR"/>
    <property type="match status" value="1"/>
</dbReference>
<dbReference type="Pfam" id="PF00072">
    <property type="entry name" value="Response_reg"/>
    <property type="match status" value="1"/>
</dbReference>
<feature type="compositionally biased region" description="Low complexity" evidence="6">
    <location>
        <begin position="1"/>
        <end position="25"/>
    </location>
</feature>
<keyword evidence="3 9" id="KW-0238">DNA-binding</keyword>
<organism evidence="9 10">
    <name type="scientific">Streptomyces poonensis</name>
    <dbReference type="NCBI Taxonomy" id="68255"/>
    <lineage>
        <taxon>Bacteria</taxon>
        <taxon>Bacillati</taxon>
        <taxon>Actinomycetota</taxon>
        <taxon>Actinomycetes</taxon>
        <taxon>Kitasatosporales</taxon>
        <taxon>Streptomycetaceae</taxon>
        <taxon>Streptomyces</taxon>
    </lineage>
</organism>
<dbReference type="PRINTS" id="PR00038">
    <property type="entry name" value="HTHLUXR"/>
</dbReference>
<dbReference type="Pfam" id="PF00196">
    <property type="entry name" value="GerE"/>
    <property type="match status" value="1"/>
</dbReference>
<dbReference type="PANTHER" id="PTHR43214">
    <property type="entry name" value="TWO-COMPONENT RESPONSE REGULATOR"/>
    <property type="match status" value="1"/>
</dbReference>
<evidence type="ECO:0000313" key="9">
    <source>
        <dbReference type="EMBL" id="GGY97955.1"/>
    </source>
</evidence>